<comment type="caution">
    <text evidence="2">The sequence shown here is derived from an EMBL/GenBank/DDBJ whole genome shotgun (WGS) entry which is preliminary data.</text>
</comment>
<keyword evidence="3" id="KW-1185">Reference proteome</keyword>
<evidence type="ECO:0000313" key="3">
    <source>
        <dbReference type="Proteomes" id="UP001626550"/>
    </source>
</evidence>
<dbReference type="EMBL" id="JBJKFK010004309">
    <property type="protein sequence ID" value="KAL3309087.1"/>
    <property type="molecule type" value="Genomic_DNA"/>
</dbReference>
<organism evidence="2 3">
    <name type="scientific">Cichlidogyrus casuarinus</name>
    <dbReference type="NCBI Taxonomy" id="1844966"/>
    <lineage>
        <taxon>Eukaryota</taxon>
        <taxon>Metazoa</taxon>
        <taxon>Spiralia</taxon>
        <taxon>Lophotrochozoa</taxon>
        <taxon>Platyhelminthes</taxon>
        <taxon>Monogenea</taxon>
        <taxon>Monopisthocotylea</taxon>
        <taxon>Dactylogyridea</taxon>
        <taxon>Ancyrocephalidae</taxon>
        <taxon>Cichlidogyrus</taxon>
    </lineage>
</organism>
<name>A0ABD2PQW5_9PLAT</name>
<evidence type="ECO:0000313" key="2">
    <source>
        <dbReference type="EMBL" id="KAL3309087.1"/>
    </source>
</evidence>
<evidence type="ECO:0000256" key="1">
    <source>
        <dbReference type="SAM" id="Phobius"/>
    </source>
</evidence>
<keyword evidence="1" id="KW-0472">Membrane</keyword>
<feature type="transmembrane region" description="Helical" evidence="1">
    <location>
        <begin position="28"/>
        <end position="50"/>
    </location>
</feature>
<dbReference type="AlphaFoldDB" id="A0ABD2PQW5"/>
<gene>
    <name evidence="2" type="ORF">Ciccas_012372</name>
</gene>
<keyword evidence="1" id="KW-0812">Transmembrane</keyword>
<dbReference type="Proteomes" id="UP001626550">
    <property type="component" value="Unassembled WGS sequence"/>
</dbReference>
<proteinExistence type="predicted"/>
<keyword evidence="1" id="KW-1133">Transmembrane helix</keyword>
<reference evidence="2 3" key="1">
    <citation type="submission" date="2024-11" db="EMBL/GenBank/DDBJ databases">
        <title>Adaptive evolution of stress response genes in parasites aligns with host niche diversity.</title>
        <authorList>
            <person name="Hahn C."/>
            <person name="Resl P."/>
        </authorList>
    </citation>
    <scope>NUCLEOTIDE SEQUENCE [LARGE SCALE GENOMIC DNA]</scope>
    <source>
        <strain evidence="2">EGGRZ-B1_66</strain>
        <tissue evidence="2">Body</tissue>
    </source>
</reference>
<protein>
    <submittedName>
        <fullName evidence="2">Uncharacterized protein</fullName>
    </submittedName>
</protein>
<accession>A0ABD2PQW5</accession>
<sequence length="83" mass="9341">MYSINAGIFSTIIAQRLVKRGSRAIEGWVHFLALTITIELVCVVIFLIFASGEQQEWAKIPDETEVAKAEPPLPEVNRKKKET</sequence>